<keyword evidence="2" id="KW-0472">Membrane</keyword>
<feature type="compositionally biased region" description="Basic and acidic residues" evidence="1">
    <location>
        <begin position="54"/>
        <end position="66"/>
    </location>
</feature>
<dbReference type="Proteomes" id="UP000886879">
    <property type="component" value="Unassembled WGS sequence"/>
</dbReference>
<accession>A0A9D0YTX4</accession>
<sequence>MEAMDSGPVGCGHSADPHGHPGPVPDQETTQINHALTGTATANDTETNYWGADKAIDGIVNRDETNKQNQSRWSTNGAKTSAMDGLTAGGAPETTDKPETSQKPENTDKPQATEKPENVPQTGDSAQLMVYVAALAAAAVLMGTTVVVRRRHS</sequence>
<organism evidence="3 4">
    <name type="scientific">Candidatus Enterenecus faecium</name>
    <dbReference type="NCBI Taxonomy" id="2840780"/>
    <lineage>
        <taxon>Bacteria</taxon>
        <taxon>Bacillati</taxon>
        <taxon>Bacillota</taxon>
        <taxon>Clostridia</taxon>
        <taxon>Eubacteriales</taxon>
        <taxon>Candidatus Enterenecus</taxon>
    </lineage>
</organism>
<evidence type="ECO:0000256" key="2">
    <source>
        <dbReference type="SAM" id="Phobius"/>
    </source>
</evidence>
<evidence type="ECO:0008006" key="5">
    <source>
        <dbReference type="Google" id="ProtNLM"/>
    </source>
</evidence>
<reference evidence="3" key="1">
    <citation type="submission" date="2020-10" db="EMBL/GenBank/DDBJ databases">
        <authorList>
            <person name="Gilroy R."/>
        </authorList>
    </citation>
    <scope>NUCLEOTIDE SEQUENCE</scope>
    <source>
        <strain evidence="3">ChiGjej2B2-12916</strain>
    </source>
</reference>
<gene>
    <name evidence="3" type="ORF">IAD31_09975</name>
</gene>
<feature type="compositionally biased region" description="Polar residues" evidence="1">
    <location>
        <begin position="27"/>
        <end position="48"/>
    </location>
</feature>
<proteinExistence type="predicted"/>
<keyword evidence="2" id="KW-0812">Transmembrane</keyword>
<name>A0A9D0YTX4_9FIRM</name>
<evidence type="ECO:0000313" key="4">
    <source>
        <dbReference type="Proteomes" id="UP000886879"/>
    </source>
</evidence>
<protein>
    <recommendedName>
        <fullName evidence="5">Gram-positive cocci surface proteins LPxTG domain-containing protein</fullName>
    </recommendedName>
</protein>
<keyword evidence="2" id="KW-1133">Transmembrane helix</keyword>
<feature type="compositionally biased region" description="Polar residues" evidence="1">
    <location>
        <begin position="67"/>
        <end position="79"/>
    </location>
</feature>
<dbReference type="EMBL" id="DVFO01000106">
    <property type="protein sequence ID" value="HIQ61898.1"/>
    <property type="molecule type" value="Genomic_DNA"/>
</dbReference>
<dbReference type="AlphaFoldDB" id="A0A9D0YTX4"/>
<feature type="transmembrane region" description="Helical" evidence="2">
    <location>
        <begin position="128"/>
        <end position="148"/>
    </location>
</feature>
<feature type="region of interest" description="Disordered" evidence="1">
    <location>
        <begin position="1"/>
        <end position="122"/>
    </location>
</feature>
<evidence type="ECO:0000313" key="3">
    <source>
        <dbReference type="EMBL" id="HIQ61898.1"/>
    </source>
</evidence>
<comment type="caution">
    <text evidence="3">The sequence shown here is derived from an EMBL/GenBank/DDBJ whole genome shotgun (WGS) entry which is preliminary data.</text>
</comment>
<feature type="compositionally biased region" description="Basic and acidic residues" evidence="1">
    <location>
        <begin position="94"/>
        <end position="117"/>
    </location>
</feature>
<evidence type="ECO:0000256" key="1">
    <source>
        <dbReference type="SAM" id="MobiDB-lite"/>
    </source>
</evidence>
<reference evidence="3" key="2">
    <citation type="journal article" date="2021" name="PeerJ">
        <title>Extensive microbial diversity within the chicken gut microbiome revealed by metagenomics and culture.</title>
        <authorList>
            <person name="Gilroy R."/>
            <person name="Ravi A."/>
            <person name="Getino M."/>
            <person name="Pursley I."/>
            <person name="Horton D.L."/>
            <person name="Alikhan N.F."/>
            <person name="Baker D."/>
            <person name="Gharbi K."/>
            <person name="Hall N."/>
            <person name="Watson M."/>
            <person name="Adriaenssens E.M."/>
            <person name="Foster-Nyarko E."/>
            <person name="Jarju S."/>
            <person name="Secka A."/>
            <person name="Antonio M."/>
            <person name="Oren A."/>
            <person name="Chaudhuri R.R."/>
            <person name="La Ragione R."/>
            <person name="Hildebrand F."/>
            <person name="Pallen M.J."/>
        </authorList>
    </citation>
    <scope>NUCLEOTIDE SEQUENCE</scope>
    <source>
        <strain evidence="3">ChiGjej2B2-12916</strain>
    </source>
</reference>